<evidence type="ECO:0000313" key="1">
    <source>
        <dbReference type="EMBL" id="MFC5947059.1"/>
    </source>
</evidence>
<gene>
    <name evidence="1" type="ORF">ACFQH9_02050</name>
</gene>
<organism evidence="1 2">
    <name type="scientific">Pseudonocardia lutea</name>
    <dbReference type="NCBI Taxonomy" id="2172015"/>
    <lineage>
        <taxon>Bacteria</taxon>
        <taxon>Bacillati</taxon>
        <taxon>Actinomycetota</taxon>
        <taxon>Actinomycetes</taxon>
        <taxon>Pseudonocardiales</taxon>
        <taxon>Pseudonocardiaceae</taxon>
        <taxon>Pseudonocardia</taxon>
    </lineage>
</organism>
<dbReference type="EMBL" id="JBHSQK010000005">
    <property type="protein sequence ID" value="MFC5947059.1"/>
    <property type="molecule type" value="Genomic_DNA"/>
</dbReference>
<dbReference type="Proteomes" id="UP001596119">
    <property type="component" value="Unassembled WGS sequence"/>
</dbReference>
<dbReference type="RefSeq" id="WP_379563552.1">
    <property type="nucleotide sequence ID" value="NZ_JBHSQK010000005.1"/>
</dbReference>
<accession>A0ABW1I431</accession>
<reference evidence="2" key="1">
    <citation type="journal article" date="2019" name="Int. J. Syst. Evol. Microbiol.">
        <title>The Global Catalogue of Microorganisms (GCM) 10K type strain sequencing project: providing services to taxonomists for standard genome sequencing and annotation.</title>
        <authorList>
            <consortium name="The Broad Institute Genomics Platform"/>
            <consortium name="The Broad Institute Genome Sequencing Center for Infectious Disease"/>
            <person name="Wu L."/>
            <person name="Ma J."/>
        </authorList>
    </citation>
    <scope>NUCLEOTIDE SEQUENCE [LARGE SCALE GENOMIC DNA]</scope>
    <source>
        <strain evidence="2">CGMCC 4.7397</strain>
    </source>
</reference>
<keyword evidence="2" id="KW-1185">Reference proteome</keyword>
<comment type="caution">
    <text evidence="1">The sequence shown here is derived from an EMBL/GenBank/DDBJ whole genome shotgun (WGS) entry which is preliminary data.</text>
</comment>
<name>A0ABW1I431_9PSEU</name>
<evidence type="ECO:0000313" key="2">
    <source>
        <dbReference type="Proteomes" id="UP001596119"/>
    </source>
</evidence>
<sequence>MSELAGKRVHLEVLDHDGHGYTPGAGTVVEANAGGLLLRDFELFQKGGMEWHLYLVPWHRLLAAHILDAE</sequence>
<proteinExistence type="predicted"/>
<protein>
    <submittedName>
        <fullName evidence="1">Uncharacterized protein</fullName>
    </submittedName>
</protein>